<evidence type="ECO:0000256" key="4">
    <source>
        <dbReference type="ARBA" id="ARBA00022898"/>
    </source>
</evidence>
<dbReference type="InterPro" id="IPR000183">
    <property type="entry name" value="Orn/DAP/Arg_de-COase"/>
</dbReference>
<accession>A0A9W9JFS2</accession>
<dbReference type="CDD" id="cd00622">
    <property type="entry name" value="PLPDE_III_ODC"/>
    <property type="match status" value="1"/>
</dbReference>
<reference evidence="13" key="2">
    <citation type="journal article" date="2023" name="IMA Fungus">
        <title>Comparative genomic study of the Penicillium genus elucidates a diverse pangenome and 15 lateral gene transfer events.</title>
        <authorList>
            <person name="Petersen C."/>
            <person name="Sorensen T."/>
            <person name="Nielsen M.R."/>
            <person name="Sondergaard T.E."/>
            <person name="Sorensen J.L."/>
            <person name="Fitzpatrick D.A."/>
            <person name="Frisvad J.C."/>
            <person name="Nielsen K.L."/>
        </authorList>
    </citation>
    <scope>NUCLEOTIDE SEQUENCE</scope>
    <source>
        <strain evidence="13">IBT 15544</strain>
    </source>
</reference>
<keyword evidence="4 10" id="KW-0663">Pyridoxal phosphate</keyword>
<dbReference type="EMBL" id="JAPQKR010000015">
    <property type="protein sequence ID" value="KAJ5195201.1"/>
    <property type="molecule type" value="Genomic_DNA"/>
</dbReference>
<dbReference type="EC" id="4.1.1.17" evidence="7"/>
<keyword evidence="14" id="KW-1185">Reference proteome</keyword>
<dbReference type="InterPro" id="IPR022644">
    <property type="entry name" value="De-COase2_N"/>
</dbReference>
<organism evidence="13 14">
    <name type="scientific">Penicillium cinerascens</name>
    <dbReference type="NCBI Taxonomy" id="70096"/>
    <lineage>
        <taxon>Eukaryota</taxon>
        <taxon>Fungi</taxon>
        <taxon>Dikarya</taxon>
        <taxon>Ascomycota</taxon>
        <taxon>Pezizomycotina</taxon>
        <taxon>Eurotiomycetes</taxon>
        <taxon>Eurotiomycetidae</taxon>
        <taxon>Eurotiales</taxon>
        <taxon>Aspergillaceae</taxon>
        <taxon>Penicillium</taxon>
    </lineage>
</organism>
<dbReference type="Proteomes" id="UP001150904">
    <property type="component" value="Unassembled WGS sequence"/>
</dbReference>
<name>A0A9W9JFS2_9EURO</name>
<dbReference type="InterPro" id="IPR029066">
    <property type="entry name" value="PLP-binding_barrel"/>
</dbReference>
<dbReference type="FunFam" id="3.20.20.10:FF:000005">
    <property type="entry name" value="Ornithine decarboxylase"/>
    <property type="match status" value="1"/>
</dbReference>
<evidence type="ECO:0000256" key="2">
    <source>
        <dbReference type="ARBA" id="ARBA00008872"/>
    </source>
</evidence>
<dbReference type="OrthoDB" id="5034579at2759"/>
<dbReference type="PROSITE" id="PS00878">
    <property type="entry name" value="ODR_DC_2_1"/>
    <property type="match status" value="1"/>
</dbReference>
<dbReference type="Gene3D" id="2.40.37.10">
    <property type="entry name" value="Lyase, Ornithine Decarboxylase, Chain A, domain 1"/>
    <property type="match status" value="1"/>
</dbReference>
<dbReference type="PANTHER" id="PTHR11482">
    <property type="entry name" value="ARGININE/DIAMINOPIMELATE/ORNITHINE DECARBOXYLASE"/>
    <property type="match status" value="1"/>
</dbReference>
<feature type="active site" description="Proton donor" evidence="10">
    <location>
        <position position="382"/>
    </location>
</feature>
<comment type="catalytic activity">
    <reaction evidence="9">
        <text>L-ornithine + H(+) = putrescine + CO2</text>
        <dbReference type="Rhea" id="RHEA:22964"/>
        <dbReference type="ChEBI" id="CHEBI:15378"/>
        <dbReference type="ChEBI" id="CHEBI:16526"/>
        <dbReference type="ChEBI" id="CHEBI:46911"/>
        <dbReference type="ChEBI" id="CHEBI:326268"/>
        <dbReference type="EC" id="4.1.1.17"/>
    </reaction>
</comment>
<comment type="pathway">
    <text evidence="6">Amine and polyamine biosynthesis; putrescine biosynthesis via L-ornithine pathway; putrescine from L-ornithine: step 1/1.</text>
</comment>
<dbReference type="InterPro" id="IPR022657">
    <property type="entry name" value="De-COase2_CS"/>
</dbReference>
<feature type="domain" description="Orn/DAP/Arg decarboxylase 2 N-terminal" evidence="12">
    <location>
        <begin position="59"/>
        <end position="287"/>
    </location>
</feature>
<feature type="region of interest" description="Disordered" evidence="11">
    <location>
        <begin position="347"/>
        <end position="366"/>
    </location>
</feature>
<dbReference type="RefSeq" id="XP_058305689.1">
    <property type="nucleotide sequence ID" value="XM_058455701.1"/>
</dbReference>
<dbReference type="Pfam" id="PF02784">
    <property type="entry name" value="Orn_Arg_deC_N"/>
    <property type="match status" value="1"/>
</dbReference>
<feature type="modified residue" description="N6-(pyridoxal phosphate)lysine" evidence="10">
    <location>
        <position position="83"/>
    </location>
</feature>
<comment type="cofactor">
    <cofactor evidence="1 10">
        <name>pyridoxal 5'-phosphate</name>
        <dbReference type="ChEBI" id="CHEBI:597326"/>
    </cofactor>
</comment>
<dbReference type="GeneID" id="83183002"/>
<evidence type="ECO:0000256" key="1">
    <source>
        <dbReference type="ARBA" id="ARBA00001933"/>
    </source>
</evidence>
<evidence type="ECO:0000256" key="3">
    <source>
        <dbReference type="ARBA" id="ARBA00022793"/>
    </source>
</evidence>
<protein>
    <recommendedName>
        <fullName evidence="7">ornithine decarboxylase</fullName>
        <ecNumber evidence="7">4.1.1.17</ecNumber>
    </recommendedName>
</protein>
<keyword evidence="5" id="KW-0456">Lyase</keyword>
<keyword evidence="3" id="KW-0210">Decarboxylase</keyword>
<evidence type="ECO:0000256" key="10">
    <source>
        <dbReference type="PIRSR" id="PIRSR600183-50"/>
    </source>
</evidence>
<dbReference type="PANTHER" id="PTHR11482:SF6">
    <property type="entry name" value="ORNITHINE DECARBOXYLASE 1-RELATED"/>
    <property type="match status" value="1"/>
</dbReference>
<dbReference type="GO" id="GO:0033387">
    <property type="term" value="P:putrescine biosynthetic process from arginine, via ornithine"/>
    <property type="evidence" value="ECO:0007669"/>
    <property type="project" value="TreeGrafter"/>
</dbReference>
<dbReference type="PROSITE" id="PS00879">
    <property type="entry name" value="ODR_DC_2_2"/>
    <property type="match status" value="1"/>
</dbReference>
<comment type="caution">
    <text evidence="13">The sequence shown here is derived from an EMBL/GenBank/DDBJ whole genome shotgun (WGS) entry which is preliminary data.</text>
</comment>
<evidence type="ECO:0000256" key="8">
    <source>
        <dbReference type="ARBA" id="ARBA00046672"/>
    </source>
</evidence>
<dbReference type="GO" id="GO:0005737">
    <property type="term" value="C:cytoplasm"/>
    <property type="evidence" value="ECO:0007669"/>
    <property type="project" value="TreeGrafter"/>
</dbReference>
<evidence type="ECO:0000256" key="6">
    <source>
        <dbReference type="ARBA" id="ARBA00034115"/>
    </source>
</evidence>
<dbReference type="SUPFAM" id="SSF51419">
    <property type="entry name" value="PLP-binding barrel"/>
    <property type="match status" value="1"/>
</dbReference>
<evidence type="ECO:0000256" key="7">
    <source>
        <dbReference type="ARBA" id="ARBA00034138"/>
    </source>
</evidence>
<sequence length="440" mass="48885">MMDLLSAPREFFSTSGILQNPGLQKIFPPKLIDLAIESHIVYLEKKPLERDEPFFIADLGQVTRQHRRWKQNLPEVHPYYAVKCNSDPTLLKCLADLGAGFDCASVQEMQTVLNLGIDPAFVLFANPCKSPISMDFARQVGVTRTTFDNFDELEKIKLHLPNAELLLRIYASDESALICLGDKFGAPLDTTEDLLLRAWDLQLNVVGVSFHVGTGASDSAAFCQAIKDARHVLSLAKRQGFNPTVLDIGGGFQDSHFESMASIVTKAIREQFPSGVTVIAEPGRYYARGAYTLVSQVIARRCQVGKQAAAGVPDMLYQNDGVYGNFMNVIMEKEKMDPCLFLGKRSKEESPVKTTPTPDKDKIHSPQTAAAGHRYSIWGPTCDSTDCVVREMAFDSEVKVGDWLIYRNMGAYTLTTATRFNGFNHAQNILYVNSETMANY</sequence>
<dbReference type="SUPFAM" id="SSF50621">
    <property type="entry name" value="Alanine racemase C-terminal domain-like"/>
    <property type="match status" value="1"/>
</dbReference>
<dbReference type="PRINTS" id="PR01182">
    <property type="entry name" value="ORNDCRBXLASE"/>
</dbReference>
<dbReference type="Gene3D" id="3.20.20.10">
    <property type="entry name" value="Alanine racemase"/>
    <property type="match status" value="1"/>
</dbReference>
<dbReference type="PRINTS" id="PR01179">
    <property type="entry name" value="ODADCRBXLASE"/>
</dbReference>
<dbReference type="InterPro" id="IPR002433">
    <property type="entry name" value="Orn_de-COase"/>
</dbReference>
<evidence type="ECO:0000313" key="14">
    <source>
        <dbReference type="Proteomes" id="UP001150904"/>
    </source>
</evidence>
<reference evidence="13" key="1">
    <citation type="submission" date="2022-12" db="EMBL/GenBank/DDBJ databases">
        <authorList>
            <person name="Petersen C."/>
        </authorList>
    </citation>
    <scope>NUCLEOTIDE SEQUENCE</scope>
    <source>
        <strain evidence="13">IBT 15544</strain>
    </source>
</reference>
<dbReference type="InterPro" id="IPR022653">
    <property type="entry name" value="De-COase2_pyr-phos_BS"/>
</dbReference>
<evidence type="ECO:0000256" key="5">
    <source>
        <dbReference type="ARBA" id="ARBA00023239"/>
    </source>
</evidence>
<proteinExistence type="inferred from homology"/>
<dbReference type="GO" id="GO:0004586">
    <property type="term" value="F:ornithine decarboxylase activity"/>
    <property type="evidence" value="ECO:0007669"/>
    <property type="project" value="UniProtKB-EC"/>
</dbReference>
<comment type="subunit">
    <text evidence="8">Homodimer. Only the dimer is catalytically active, as the active sites are constructed of residues from both monomers.</text>
</comment>
<dbReference type="InterPro" id="IPR009006">
    <property type="entry name" value="Ala_racemase/Decarboxylase_C"/>
</dbReference>
<evidence type="ECO:0000313" key="13">
    <source>
        <dbReference type="EMBL" id="KAJ5195201.1"/>
    </source>
</evidence>
<evidence type="ECO:0000256" key="11">
    <source>
        <dbReference type="SAM" id="MobiDB-lite"/>
    </source>
</evidence>
<evidence type="ECO:0000256" key="9">
    <source>
        <dbReference type="ARBA" id="ARBA00049127"/>
    </source>
</evidence>
<evidence type="ECO:0000259" key="12">
    <source>
        <dbReference type="Pfam" id="PF02784"/>
    </source>
</evidence>
<comment type="similarity">
    <text evidence="2">Belongs to the Orn/Lys/Arg decarboxylase class-II family.</text>
</comment>
<dbReference type="AlphaFoldDB" id="A0A9W9JFS2"/>
<gene>
    <name evidence="13" type="ORF">N7498_008639</name>
</gene>